<feature type="domain" description="HTH asnC-type" evidence="4">
    <location>
        <begin position="6"/>
        <end position="72"/>
    </location>
</feature>
<dbReference type="SMART" id="SM00344">
    <property type="entry name" value="HTH_ASNC"/>
    <property type="match status" value="1"/>
</dbReference>
<gene>
    <name evidence="5" type="ORF">DRW42_03570</name>
</gene>
<dbReference type="InterPro" id="IPR036388">
    <property type="entry name" value="WH-like_DNA-bd_sf"/>
</dbReference>
<dbReference type="EMBL" id="QNQU01000002">
    <property type="protein sequence ID" value="RBQ11553.1"/>
    <property type="molecule type" value="Genomic_DNA"/>
</dbReference>
<dbReference type="InterPro" id="IPR011991">
    <property type="entry name" value="ArsR-like_HTH"/>
</dbReference>
<reference evidence="5 6" key="1">
    <citation type="submission" date="2018-07" db="EMBL/GenBank/DDBJ databases">
        <title>A draft genome of a endophytic bacteria, a new species of Pedobacter.</title>
        <authorList>
            <person name="Zhang Z.D."/>
            <person name="Chen Z.J."/>
        </authorList>
    </citation>
    <scope>NUCLEOTIDE SEQUENCE [LARGE SCALE GENOMIC DNA]</scope>
    <source>
        <strain evidence="5 6">RS10</strain>
    </source>
</reference>
<dbReference type="Pfam" id="PF01037">
    <property type="entry name" value="AsnC_trans_reg"/>
    <property type="match status" value="1"/>
</dbReference>
<evidence type="ECO:0000313" key="5">
    <source>
        <dbReference type="EMBL" id="RBQ11553.1"/>
    </source>
</evidence>
<proteinExistence type="predicted"/>
<dbReference type="GO" id="GO:0006355">
    <property type="term" value="P:regulation of DNA-templated transcription"/>
    <property type="evidence" value="ECO:0007669"/>
    <property type="project" value="UniProtKB-ARBA"/>
</dbReference>
<organism evidence="5 6">
    <name type="scientific">Pedobacter miscanthi</name>
    <dbReference type="NCBI Taxonomy" id="2259170"/>
    <lineage>
        <taxon>Bacteria</taxon>
        <taxon>Pseudomonadati</taxon>
        <taxon>Bacteroidota</taxon>
        <taxon>Sphingobacteriia</taxon>
        <taxon>Sphingobacteriales</taxon>
        <taxon>Sphingobacteriaceae</taxon>
        <taxon>Pedobacter</taxon>
    </lineage>
</organism>
<keyword evidence="6" id="KW-1185">Reference proteome</keyword>
<dbReference type="InterPro" id="IPR019888">
    <property type="entry name" value="Tscrpt_reg_AsnC-like"/>
</dbReference>
<dbReference type="PROSITE" id="PS50956">
    <property type="entry name" value="HTH_ASNC_2"/>
    <property type="match status" value="1"/>
</dbReference>
<dbReference type="RefSeq" id="WP_113947467.1">
    <property type="nucleotide sequence ID" value="NZ_QNQU01000002.1"/>
</dbReference>
<evidence type="ECO:0000256" key="2">
    <source>
        <dbReference type="ARBA" id="ARBA00023125"/>
    </source>
</evidence>
<dbReference type="GO" id="GO:0043565">
    <property type="term" value="F:sequence-specific DNA binding"/>
    <property type="evidence" value="ECO:0007669"/>
    <property type="project" value="InterPro"/>
</dbReference>
<dbReference type="Pfam" id="PF13412">
    <property type="entry name" value="HTH_24"/>
    <property type="match status" value="1"/>
</dbReference>
<dbReference type="OrthoDB" id="9800326at2"/>
<dbReference type="PANTHER" id="PTHR30154:SF34">
    <property type="entry name" value="TRANSCRIPTIONAL REGULATOR AZLB"/>
    <property type="match status" value="1"/>
</dbReference>
<dbReference type="SUPFAM" id="SSF46785">
    <property type="entry name" value="Winged helix' DNA-binding domain"/>
    <property type="match status" value="1"/>
</dbReference>
<keyword evidence="3" id="KW-0804">Transcription</keyword>
<evidence type="ECO:0000259" key="4">
    <source>
        <dbReference type="PROSITE" id="PS50956"/>
    </source>
</evidence>
<dbReference type="PRINTS" id="PR00033">
    <property type="entry name" value="HTHASNC"/>
</dbReference>
<dbReference type="AlphaFoldDB" id="A0A366LDI9"/>
<dbReference type="InterPro" id="IPR011008">
    <property type="entry name" value="Dimeric_a/b-barrel"/>
</dbReference>
<name>A0A366LDI9_9SPHI</name>
<sequence>MESYYPDQTDLAILKLLQKEARLTYNEIGRRLHKSKSPIIERIKRLERLGYIRGYVALLDYELLRDCMMAYVHIRLLDHSGAALEEFQAAVASYPEVLECCHTTGEDDFILKVVTSSLQSYNAFLRQKLDRLPNIGQVSSSMVLAQAKHSTAVPF</sequence>
<dbReference type="CDD" id="cd00090">
    <property type="entry name" value="HTH_ARSR"/>
    <property type="match status" value="1"/>
</dbReference>
<dbReference type="GO" id="GO:0043200">
    <property type="term" value="P:response to amino acid"/>
    <property type="evidence" value="ECO:0007669"/>
    <property type="project" value="TreeGrafter"/>
</dbReference>
<keyword evidence="1" id="KW-0805">Transcription regulation</keyword>
<dbReference type="Proteomes" id="UP000252081">
    <property type="component" value="Unassembled WGS sequence"/>
</dbReference>
<dbReference type="InterPro" id="IPR036390">
    <property type="entry name" value="WH_DNA-bd_sf"/>
</dbReference>
<evidence type="ECO:0000313" key="6">
    <source>
        <dbReference type="Proteomes" id="UP000252081"/>
    </source>
</evidence>
<evidence type="ECO:0000256" key="1">
    <source>
        <dbReference type="ARBA" id="ARBA00023015"/>
    </source>
</evidence>
<dbReference type="Gene3D" id="3.30.70.920">
    <property type="match status" value="1"/>
</dbReference>
<accession>A0A366LDI9</accession>
<evidence type="ECO:0000256" key="3">
    <source>
        <dbReference type="ARBA" id="ARBA00023163"/>
    </source>
</evidence>
<dbReference type="SUPFAM" id="SSF54909">
    <property type="entry name" value="Dimeric alpha+beta barrel"/>
    <property type="match status" value="1"/>
</dbReference>
<dbReference type="PANTHER" id="PTHR30154">
    <property type="entry name" value="LEUCINE-RESPONSIVE REGULATORY PROTEIN"/>
    <property type="match status" value="1"/>
</dbReference>
<dbReference type="InterPro" id="IPR019887">
    <property type="entry name" value="Tscrpt_reg_AsnC/Lrp_C"/>
</dbReference>
<keyword evidence="2" id="KW-0238">DNA-binding</keyword>
<dbReference type="InterPro" id="IPR000485">
    <property type="entry name" value="AsnC-type_HTH_dom"/>
</dbReference>
<dbReference type="Gene3D" id="1.10.10.10">
    <property type="entry name" value="Winged helix-like DNA-binding domain superfamily/Winged helix DNA-binding domain"/>
    <property type="match status" value="1"/>
</dbReference>
<dbReference type="GO" id="GO:0005829">
    <property type="term" value="C:cytosol"/>
    <property type="evidence" value="ECO:0007669"/>
    <property type="project" value="TreeGrafter"/>
</dbReference>
<protein>
    <submittedName>
        <fullName evidence="5">AsnC family transcriptional regulator</fullName>
    </submittedName>
</protein>
<comment type="caution">
    <text evidence="5">The sequence shown here is derived from an EMBL/GenBank/DDBJ whole genome shotgun (WGS) entry which is preliminary data.</text>
</comment>